<evidence type="ECO:0000313" key="1">
    <source>
        <dbReference type="EMBL" id="PNX86625.1"/>
    </source>
</evidence>
<sequence length="109" mass="12618">MECEWTKAVRFTSPLAVNFNKSDEYQISFISWLEQTVKQEDNSTLQMVFAMCYEIWTLRNKRCFDGITLPKVETSAVRWVPPISCRYKLNVDAAGPTEDGNYIGVLRLL</sequence>
<dbReference type="EMBL" id="ASHM01051686">
    <property type="protein sequence ID" value="PNX86625.1"/>
    <property type="molecule type" value="Genomic_DNA"/>
</dbReference>
<organism evidence="1 2">
    <name type="scientific">Trifolium pratense</name>
    <name type="common">Red clover</name>
    <dbReference type="NCBI Taxonomy" id="57577"/>
    <lineage>
        <taxon>Eukaryota</taxon>
        <taxon>Viridiplantae</taxon>
        <taxon>Streptophyta</taxon>
        <taxon>Embryophyta</taxon>
        <taxon>Tracheophyta</taxon>
        <taxon>Spermatophyta</taxon>
        <taxon>Magnoliopsida</taxon>
        <taxon>eudicotyledons</taxon>
        <taxon>Gunneridae</taxon>
        <taxon>Pentapetalae</taxon>
        <taxon>rosids</taxon>
        <taxon>fabids</taxon>
        <taxon>Fabales</taxon>
        <taxon>Fabaceae</taxon>
        <taxon>Papilionoideae</taxon>
        <taxon>50 kb inversion clade</taxon>
        <taxon>NPAAA clade</taxon>
        <taxon>Hologalegina</taxon>
        <taxon>IRL clade</taxon>
        <taxon>Trifolieae</taxon>
        <taxon>Trifolium</taxon>
    </lineage>
</organism>
<gene>
    <name evidence="1" type="ORF">L195_g042705</name>
</gene>
<dbReference type="AlphaFoldDB" id="A0A2K3M773"/>
<comment type="caution">
    <text evidence="1">The sequence shown here is derived from an EMBL/GenBank/DDBJ whole genome shotgun (WGS) entry which is preliminary data.</text>
</comment>
<accession>A0A2K3M773</accession>
<dbReference type="Proteomes" id="UP000236291">
    <property type="component" value="Unassembled WGS sequence"/>
</dbReference>
<name>A0A2K3M773_TRIPR</name>
<reference evidence="1 2" key="2">
    <citation type="journal article" date="2017" name="Front. Plant Sci.">
        <title>Gene Classification and Mining of Molecular Markers Useful in Red Clover (Trifolium pratense) Breeding.</title>
        <authorList>
            <person name="Istvanek J."/>
            <person name="Dluhosova J."/>
            <person name="Dluhos P."/>
            <person name="Patkova L."/>
            <person name="Nedelnik J."/>
            <person name="Repkova J."/>
        </authorList>
    </citation>
    <scope>NUCLEOTIDE SEQUENCE [LARGE SCALE GENOMIC DNA]</scope>
    <source>
        <strain evidence="2">cv. Tatra</strain>
        <tissue evidence="1">Young leaves</tissue>
    </source>
</reference>
<protein>
    <submittedName>
        <fullName evidence="1">Uncharacterized protein</fullName>
    </submittedName>
</protein>
<proteinExistence type="predicted"/>
<reference evidence="1 2" key="1">
    <citation type="journal article" date="2014" name="Am. J. Bot.">
        <title>Genome assembly and annotation for red clover (Trifolium pratense; Fabaceae).</title>
        <authorList>
            <person name="Istvanek J."/>
            <person name="Jaros M."/>
            <person name="Krenek A."/>
            <person name="Repkova J."/>
        </authorList>
    </citation>
    <scope>NUCLEOTIDE SEQUENCE [LARGE SCALE GENOMIC DNA]</scope>
    <source>
        <strain evidence="2">cv. Tatra</strain>
        <tissue evidence="1">Young leaves</tissue>
    </source>
</reference>
<evidence type="ECO:0000313" key="2">
    <source>
        <dbReference type="Proteomes" id="UP000236291"/>
    </source>
</evidence>